<evidence type="ECO:0000256" key="7">
    <source>
        <dbReference type="ARBA" id="ARBA00023136"/>
    </source>
</evidence>
<keyword evidence="4" id="KW-1003">Cell membrane</keyword>
<dbReference type="OrthoDB" id="8404154at2"/>
<evidence type="ECO:0000256" key="1">
    <source>
        <dbReference type="ARBA" id="ARBA00004651"/>
    </source>
</evidence>
<evidence type="ECO:0000256" key="2">
    <source>
        <dbReference type="ARBA" id="ARBA00007069"/>
    </source>
</evidence>
<dbReference type="PANTHER" id="PTHR42929">
    <property type="entry name" value="INNER MEMBRANE ABC TRANSPORTER PERMEASE PROTEIN YDCU-RELATED-RELATED"/>
    <property type="match status" value="1"/>
</dbReference>
<dbReference type="InterPro" id="IPR035906">
    <property type="entry name" value="MetI-like_sf"/>
</dbReference>
<dbReference type="Proteomes" id="UP000060699">
    <property type="component" value="Chromosome"/>
</dbReference>
<keyword evidence="9" id="KW-1185">Reference proteome</keyword>
<dbReference type="AlphaFoldDB" id="A0A0U2TY95"/>
<dbReference type="KEGG" id="rdp:RD2015_624"/>
<keyword evidence="6" id="KW-1133">Transmembrane helix</keyword>
<keyword evidence="5" id="KW-0812">Transmembrane</keyword>
<evidence type="ECO:0000256" key="6">
    <source>
        <dbReference type="ARBA" id="ARBA00022989"/>
    </source>
</evidence>
<keyword evidence="7" id="KW-0472">Membrane</keyword>
<dbReference type="PANTHER" id="PTHR42929:SF1">
    <property type="entry name" value="INNER MEMBRANE ABC TRANSPORTER PERMEASE PROTEIN YDCU-RELATED"/>
    <property type="match status" value="1"/>
</dbReference>
<keyword evidence="3" id="KW-0813">Transport</keyword>
<dbReference type="PROSITE" id="PS50928">
    <property type="entry name" value="ABC_TM1"/>
    <property type="match status" value="1"/>
</dbReference>
<gene>
    <name evidence="8" type="ORF">RD2015_624</name>
</gene>
<dbReference type="GO" id="GO:0005886">
    <property type="term" value="C:plasma membrane"/>
    <property type="evidence" value="ECO:0007669"/>
    <property type="project" value="UniProtKB-SubCell"/>
</dbReference>
<dbReference type="STRING" id="76731.RD2015_624"/>
<evidence type="ECO:0000313" key="9">
    <source>
        <dbReference type="Proteomes" id="UP000060699"/>
    </source>
</evidence>
<evidence type="ECO:0000313" key="8">
    <source>
        <dbReference type="EMBL" id="ALV05121.1"/>
    </source>
</evidence>
<evidence type="ECO:0000256" key="5">
    <source>
        <dbReference type="ARBA" id="ARBA00022692"/>
    </source>
</evidence>
<accession>A0A0U2TY95</accession>
<evidence type="ECO:0000256" key="3">
    <source>
        <dbReference type="ARBA" id="ARBA00022448"/>
    </source>
</evidence>
<organism evidence="8 9">
    <name type="scientific">Roseateles depolymerans</name>
    <dbReference type="NCBI Taxonomy" id="76731"/>
    <lineage>
        <taxon>Bacteria</taxon>
        <taxon>Pseudomonadati</taxon>
        <taxon>Pseudomonadota</taxon>
        <taxon>Betaproteobacteria</taxon>
        <taxon>Burkholderiales</taxon>
        <taxon>Sphaerotilaceae</taxon>
        <taxon>Roseateles</taxon>
    </lineage>
</organism>
<dbReference type="CDD" id="cd06261">
    <property type="entry name" value="TM_PBP2"/>
    <property type="match status" value="1"/>
</dbReference>
<reference evidence="8 9" key="1">
    <citation type="submission" date="2015-12" db="EMBL/GenBank/DDBJ databases">
        <title>Complete genome of Roseateles depolymerans KCTC 42856.</title>
        <authorList>
            <person name="Kim K.M."/>
        </authorList>
    </citation>
    <scope>NUCLEOTIDE SEQUENCE [LARGE SCALE GENOMIC DNA]</scope>
    <source>
        <strain evidence="8 9">KCTC 42856</strain>
    </source>
</reference>
<dbReference type="InterPro" id="IPR000515">
    <property type="entry name" value="MetI-like"/>
</dbReference>
<dbReference type="SUPFAM" id="SSF161098">
    <property type="entry name" value="MetI-like"/>
    <property type="match status" value="1"/>
</dbReference>
<protein>
    <submittedName>
        <fullName evidence="8">ABC transporter permease</fullName>
    </submittedName>
</protein>
<name>A0A0U2TY95_9BURK</name>
<sequence length="279" mass="29112">MFTRRAAVGWALPLMLLMGGALVLPFVWRTGLLLSDCAQQEAGCALAELVADDEYLRAAWNTWWLSTVSALLGLLLGLGSAVALRQRPGARPALSALASLGANLSGVPLAMALMVLLGAQGVIPLAADAMGWPLRLDLQGMGGLLLAYVCFQAPLATLLLVAPVGLMDRSLQEAAATLGAPDGLFWRRVGLPLLLPSLVETFGLLFANAAAAFATPFALSGTSAQVLAVRMASLVSGDIFAQPELSALLALLLFSMMAVMLAASRWAAARCRRLLEGTS</sequence>
<dbReference type="RefSeq" id="WP_058933655.1">
    <property type="nucleotide sequence ID" value="NZ_CP013729.1"/>
</dbReference>
<dbReference type="Gene3D" id="1.10.3720.10">
    <property type="entry name" value="MetI-like"/>
    <property type="match status" value="1"/>
</dbReference>
<comment type="similarity">
    <text evidence="2">Belongs to the binding-protein-dependent transport system permease family. CysTW subfamily.</text>
</comment>
<dbReference type="EMBL" id="CP013729">
    <property type="protein sequence ID" value="ALV05121.1"/>
    <property type="molecule type" value="Genomic_DNA"/>
</dbReference>
<comment type="subcellular location">
    <subcellularLocation>
        <location evidence="1">Cell membrane</location>
        <topology evidence="1">Multi-pass membrane protein</topology>
    </subcellularLocation>
</comment>
<proteinExistence type="inferred from homology"/>
<evidence type="ECO:0000256" key="4">
    <source>
        <dbReference type="ARBA" id="ARBA00022475"/>
    </source>
</evidence>
<dbReference type="GO" id="GO:0055085">
    <property type="term" value="P:transmembrane transport"/>
    <property type="evidence" value="ECO:0007669"/>
    <property type="project" value="InterPro"/>
</dbReference>